<evidence type="ECO:0000259" key="12">
    <source>
        <dbReference type="SMART" id="SM00965"/>
    </source>
</evidence>
<dbReference type="InterPro" id="IPR012910">
    <property type="entry name" value="Plug_dom"/>
</dbReference>
<evidence type="ECO:0000256" key="3">
    <source>
        <dbReference type="ARBA" id="ARBA00022452"/>
    </source>
</evidence>
<dbReference type="Proteomes" id="UP000509458">
    <property type="component" value="Chromosome"/>
</dbReference>
<keyword evidence="7 11" id="KW-0798">TonB box</keyword>
<name>A0A6T9XX66_ALTMA</name>
<sequence>MHYGNLAISRQTKKAIEKLHALACSAGCVSHKTTAWFSNSAFTAPLHIASSVCLFLFVTPSLYAQDQGGSTLKNSQPSKTLPASAPDAFSFSIPAQNANEALTELAKQANTTLLFPFDLAKKVTTNALKGTFTLSEALAQLLEGTELAVVADENGALSIRSRASLTAQSKQTDDDEQQDDDSANGLEKIAIVGSRNAPRSAVDSAVPLDVIGADKLSSQGNSDVLSMLSVMVPSLNVNDQPINDASSLVRPANLRGMSSDHTLLLLNGKRRHRSAVITFLGGGLSDGAQGPDISVIPAYALKQVEVLRDGASAQYGSDAIAGVINFVLKDDREGGSVALKVGGYSEGDGELFQIQLNKGFGLGESGFLNATAEYRQQNGTSRSIQRGDAQMLIDQGNSFIASPSQIWGALDVSEDIKLALNTGADLSATSHFYSFATAARREINGGFYFRNPQTREGVFSRTDANTGESRLIVADLDGLNSGIACPSISLSNDNVLEDPDYQLIADNTTALGANCFAFNEWFPGGFTPRFGGTITDASIAMGIKQELSYGWAMDISATLGYSDIEYTISNTVNPSLGPQSPTTFSPGGVSQVERTLNLDFTKLIQTIFDDPVSIAAGVEWRKETYFQKAGDEASYIAGPFALEPPVGLSEGFSIGSNGFPGYQPQSAGHWSRSNWAAYADVEFYATEAWQFGLATRVEHFSDFGSTFDGKLSTRYTLNEEFALRGSVNTGFKAPTVGQSNVINVTTAYGVNGLEDQATLPPTDLISQQLGATPLTPEESVNFSLGVVMQASENFFATLDYFNIRLIDRISTTSAIPLTDNDVNALIARGRPDAARYNSAKYFTNDFDTKTQGVDLVVNYNFALGDWSNSVLVAYNWTDTQVERVSLYPVLSDGEITLLPNLTDARIRMLEDNLPAHRGSITLEQSKDKWAMTWRLNYYGKFYEDHLDASAGLDIYGSALTTFDAQLAWNVLPDTQVTFGAQNIFDALPDENPFKEEVGALYPPTSPGGINGAFYYAGVEYRFK</sequence>
<dbReference type="AlphaFoldDB" id="A0A6T9XX66"/>
<dbReference type="InterPro" id="IPR039426">
    <property type="entry name" value="TonB-dep_rcpt-like"/>
</dbReference>
<evidence type="ECO:0000313" key="14">
    <source>
        <dbReference type="Proteomes" id="UP000509458"/>
    </source>
</evidence>
<keyword evidence="8 10" id="KW-0472">Membrane</keyword>
<dbReference type="RefSeq" id="WP_179982757.1">
    <property type="nucleotide sequence ID" value="NZ_LR812090.1"/>
</dbReference>
<dbReference type="InterPro" id="IPR037066">
    <property type="entry name" value="Plug_dom_sf"/>
</dbReference>
<proteinExistence type="inferred from homology"/>
<evidence type="ECO:0000256" key="4">
    <source>
        <dbReference type="ARBA" id="ARBA00022496"/>
    </source>
</evidence>
<evidence type="ECO:0000256" key="8">
    <source>
        <dbReference type="ARBA" id="ARBA00023136"/>
    </source>
</evidence>
<evidence type="ECO:0000313" key="13">
    <source>
        <dbReference type="EMBL" id="CAB9493183.1"/>
    </source>
</evidence>
<evidence type="ECO:0000256" key="7">
    <source>
        <dbReference type="ARBA" id="ARBA00023077"/>
    </source>
</evidence>
<dbReference type="Gene3D" id="2.40.170.20">
    <property type="entry name" value="TonB-dependent receptor, beta-barrel domain"/>
    <property type="match status" value="1"/>
</dbReference>
<dbReference type="InterPro" id="IPR036942">
    <property type="entry name" value="Beta-barrel_TonB_sf"/>
</dbReference>
<organism evidence="13 14">
    <name type="scientific">Alteromonas macleodii</name>
    <name type="common">Pseudoalteromonas macleodii</name>
    <dbReference type="NCBI Taxonomy" id="28108"/>
    <lineage>
        <taxon>Bacteria</taxon>
        <taxon>Pseudomonadati</taxon>
        <taxon>Pseudomonadota</taxon>
        <taxon>Gammaproteobacteria</taxon>
        <taxon>Alteromonadales</taxon>
        <taxon>Alteromonadaceae</taxon>
        <taxon>Alteromonas/Salinimonas group</taxon>
        <taxon>Alteromonas</taxon>
    </lineage>
</organism>
<keyword evidence="4" id="KW-0410">Iron transport</keyword>
<dbReference type="SMART" id="SM00965">
    <property type="entry name" value="STN"/>
    <property type="match status" value="1"/>
</dbReference>
<evidence type="ECO:0000256" key="10">
    <source>
        <dbReference type="PROSITE-ProRule" id="PRU01360"/>
    </source>
</evidence>
<dbReference type="Pfam" id="PF07715">
    <property type="entry name" value="Plug"/>
    <property type="match status" value="1"/>
</dbReference>
<reference evidence="13 14" key="1">
    <citation type="submission" date="2020-06" db="EMBL/GenBank/DDBJ databases">
        <authorList>
            <person name="Duchaud E."/>
        </authorList>
    </citation>
    <scope>NUCLEOTIDE SEQUENCE [LARGE SCALE GENOMIC DNA]</scope>
    <source>
        <strain evidence="13">Alteromonas fortis</strain>
    </source>
</reference>
<dbReference type="GO" id="GO:0006826">
    <property type="term" value="P:iron ion transport"/>
    <property type="evidence" value="ECO:0007669"/>
    <property type="project" value="UniProtKB-KW"/>
</dbReference>
<accession>A0A6T9XX66</accession>
<evidence type="ECO:0000256" key="2">
    <source>
        <dbReference type="ARBA" id="ARBA00022448"/>
    </source>
</evidence>
<keyword evidence="4" id="KW-0406">Ion transport</keyword>
<dbReference type="InterPro" id="IPR011662">
    <property type="entry name" value="Secretin/TonB_short_N"/>
</dbReference>
<evidence type="ECO:0000256" key="5">
    <source>
        <dbReference type="ARBA" id="ARBA00022692"/>
    </source>
</evidence>
<keyword evidence="3 10" id="KW-1134">Transmembrane beta strand</keyword>
<evidence type="ECO:0000256" key="1">
    <source>
        <dbReference type="ARBA" id="ARBA00004571"/>
    </source>
</evidence>
<dbReference type="EMBL" id="LR812090">
    <property type="protein sequence ID" value="CAB9493183.1"/>
    <property type="molecule type" value="Genomic_DNA"/>
</dbReference>
<dbReference type="GO" id="GO:0009279">
    <property type="term" value="C:cell outer membrane"/>
    <property type="evidence" value="ECO:0007669"/>
    <property type="project" value="UniProtKB-SubCell"/>
</dbReference>
<evidence type="ECO:0000256" key="9">
    <source>
        <dbReference type="ARBA" id="ARBA00023237"/>
    </source>
</evidence>
<dbReference type="Gene3D" id="2.170.130.10">
    <property type="entry name" value="TonB-dependent receptor, plug domain"/>
    <property type="match status" value="1"/>
</dbReference>
<comment type="subcellular location">
    <subcellularLocation>
        <location evidence="1 10">Cell outer membrane</location>
        <topology evidence="1 10">Multi-pass membrane protein</topology>
    </subcellularLocation>
</comment>
<dbReference type="InterPro" id="IPR000531">
    <property type="entry name" value="Beta-barrel_TonB"/>
</dbReference>
<dbReference type="Pfam" id="PF00593">
    <property type="entry name" value="TonB_dep_Rec_b-barrel"/>
    <property type="match status" value="1"/>
</dbReference>
<dbReference type="PROSITE" id="PS52016">
    <property type="entry name" value="TONB_DEPENDENT_REC_3"/>
    <property type="match status" value="1"/>
</dbReference>
<dbReference type="Gene3D" id="3.55.50.30">
    <property type="match status" value="1"/>
</dbReference>
<keyword evidence="9 10" id="KW-0998">Cell outer membrane</keyword>
<dbReference type="PANTHER" id="PTHR47234:SF3">
    <property type="entry name" value="SECRETIN_TONB SHORT N-TERMINAL DOMAIN-CONTAINING PROTEIN"/>
    <property type="match status" value="1"/>
</dbReference>
<dbReference type="PANTHER" id="PTHR47234">
    <property type="match status" value="1"/>
</dbReference>
<gene>
    <name evidence="13" type="ORF">ALFOR1_30080</name>
</gene>
<keyword evidence="5 10" id="KW-0812">Transmembrane</keyword>
<keyword evidence="13" id="KW-0675">Receptor</keyword>
<dbReference type="SUPFAM" id="SSF56935">
    <property type="entry name" value="Porins"/>
    <property type="match status" value="1"/>
</dbReference>
<keyword evidence="6" id="KW-0408">Iron</keyword>
<feature type="domain" description="Secretin/TonB short N-terminal" evidence="12">
    <location>
        <begin position="111"/>
        <end position="162"/>
    </location>
</feature>
<keyword evidence="2 10" id="KW-0813">Transport</keyword>
<evidence type="ECO:0000256" key="11">
    <source>
        <dbReference type="RuleBase" id="RU003357"/>
    </source>
</evidence>
<protein>
    <submittedName>
        <fullName evidence="13">Putative TonB-dependent outer membrane receptor</fullName>
    </submittedName>
</protein>
<evidence type="ECO:0000256" key="6">
    <source>
        <dbReference type="ARBA" id="ARBA00023004"/>
    </source>
</evidence>
<comment type="similarity">
    <text evidence="10 11">Belongs to the TonB-dependent receptor family.</text>
</comment>